<dbReference type="Proteomes" id="UP001461498">
    <property type="component" value="Unassembled WGS sequence"/>
</dbReference>
<accession>A0AAW1DGY7</accession>
<sequence>MCFMHQVKWHLCLGGCTQKLIKYNLNNIRMEYKKKKKLSWLKLFLRYGGHKIRNFVLFSWQHCLSN</sequence>
<protein>
    <submittedName>
        <fullName evidence="1">Uncharacterized protein</fullName>
    </submittedName>
</protein>
<dbReference type="AlphaFoldDB" id="A0AAW1DGY7"/>
<evidence type="ECO:0000313" key="1">
    <source>
        <dbReference type="EMBL" id="KAK9510091.1"/>
    </source>
</evidence>
<evidence type="ECO:0000313" key="2">
    <source>
        <dbReference type="Proteomes" id="UP001461498"/>
    </source>
</evidence>
<gene>
    <name evidence="1" type="ORF">O3M35_004948</name>
</gene>
<proteinExistence type="predicted"/>
<keyword evidence="2" id="KW-1185">Reference proteome</keyword>
<organism evidence="1 2">
    <name type="scientific">Rhynocoris fuscipes</name>
    <dbReference type="NCBI Taxonomy" id="488301"/>
    <lineage>
        <taxon>Eukaryota</taxon>
        <taxon>Metazoa</taxon>
        <taxon>Ecdysozoa</taxon>
        <taxon>Arthropoda</taxon>
        <taxon>Hexapoda</taxon>
        <taxon>Insecta</taxon>
        <taxon>Pterygota</taxon>
        <taxon>Neoptera</taxon>
        <taxon>Paraneoptera</taxon>
        <taxon>Hemiptera</taxon>
        <taxon>Heteroptera</taxon>
        <taxon>Panheteroptera</taxon>
        <taxon>Cimicomorpha</taxon>
        <taxon>Reduviidae</taxon>
        <taxon>Harpactorinae</taxon>
        <taxon>Harpactorini</taxon>
        <taxon>Rhynocoris</taxon>
    </lineage>
</organism>
<comment type="caution">
    <text evidence="1">The sequence shown here is derived from an EMBL/GenBank/DDBJ whole genome shotgun (WGS) entry which is preliminary data.</text>
</comment>
<dbReference type="EMBL" id="JAPXFL010000002">
    <property type="protein sequence ID" value="KAK9510091.1"/>
    <property type="molecule type" value="Genomic_DNA"/>
</dbReference>
<reference evidence="1 2" key="1">
    <citation type="submission" date="2022-12" db="EMBL/GenBank/DDBJ databases">
        <title>Chromosome-level genome assembly of true bugs.</title>
        <authorList>
            <person name="Ma L."/>
            <person name="Li H."/>
        </authorList>
    </citation>
    <scope>NUCLEOTIDE SEQUENCE [LARGE SCALE GENOMIC DNA]</scope>
    <source>
        <strain evidence="1">Lab_2022b</strain>
    </source>
</reference>
<name>A0AAW1DGY7_9HEMI</name>